<dbReference type="EMBL" id="GBXM01039398">
    <property type="protein sequence ID" value="JAH69179.1"/>
    <property type="molecule type" value="Transcribed_RNA"/>
</dbReference>
<dbReference type="EMBL" id="GBXM01039408">
    <property type="protein sequence ID" value="JAH69169.1"/>
    <property type="molecule type" value="Transcribed_RNA"/>
</dbReference>
<dbReference type="AlphaFoldDB" id="A0A0E9UTG7"/>
<reference evidence="1" key="1">
    <citation type="submission" date="2014-11" db="EMBL/GenBank/DDBJ databases">
        <authorList>
            <person name="Amaro Gonzalez C."/>
        </authorList>
    </citation>
    <scope>NUCLEOTIDE SEQUENCE</scope>
</reference>
<proteinExistence type="predicted"/>
<reference evidence="1" key="2">
    <citation type="journal article" date="2015" name="Fish Shellfish Immunol.">
        <title>Early steps in the European eel (Anguilla anguilla)-Vibrio vulnificus interaction in the gills: Role of the RtxA13 toxin.</title>
        <authorList>
            <person name="Callol A."/>
            <person name="Pajuelo D."/>
            <person name="Ebbesson L."/>
            <person name="Teles M."/>
            <person name="MacKenzie S."/>
            <person name="Amaro C."/>
        </authorList>
    </citation>
    <scope>NUCLEOTIDE SEQUENCE</scope>
</reference>
<protein>
    <submittedName>
        <fullName evidence="1">Uncharacterized protein</fullName>
    </submittedName>
</protein>
<organism evidence="1">
    <name type="scientific">Anguilla anguilla</name>
    <name type="common">European freshwater eel</name>
    <name type="synonym">Muraena anguilla</name>
    <dbReference type="NCBI Taxonomy" id="7936"/>
    <lineage>
        <taxon>Eukaryota</taxon>
        <taxon>Metazoa</taxon>
        <taxon>Chordata</taxon>
        <taxon>Craniata</taxon>
        <taxon>Vertebrata</taxon>
        <taxon>Euteleostomi</taxon>
        <taxon>Actinopterygii</taxon>
        <taxon>Neopterygii</taxon>
        <taxon>Teleostei</taxon>
        <taxon>Anguilliformes</taxon>
        <taxon>Anguillidae</taxon>
        <taxon>Anguilla</taxon>
    </lineage>
</organism>
<name>A0A0E9UTG7_ANGAN</name>
<sequence>MQNIPRPICDDESFLNQPLCPYAANG</sequence>
<accession>A0A0E9UTG7</accession>
<evidence type="ECO:0000313" key="1">
    <source>
        <dbReference type="EMBL" id="JAH69169.1"/>
    </source>
</evidence>